<evidence type="ECO:0000256" key="2">
    <source>
        <dbReference type="ARBA" id="ARBA00022840"/>
    </source>
</evidence>
<sequence>MSAGVHAVTTNSIPQWDRKLLFEILDNINDVVLVIDLDTTIVYVNESYAKILGVPVAKVLGRRLDTIEPDSKTITTLRTRKVTNNRRSYLESLKIDVVGSSFPLYSDSGKEVIGAVSIFKNITEVVQLNRELKQAKGVTNYLKEQLEQWEQLPLSFKEYVGQNSRLKETLVLAAKVARTNSTVLILGESGVGKEVLARAVHNCSRRQDKPMIKVNCAAIPEALLESELFGYEEGAFTGAQKGGKLGKFELAHSGTIFLDEIGDMSLIMQAKLLRVLQEKEFERVGGTKTVKVDIRVIAATNRDLKEMIGKGTFRSDLYYRLNIVPLQLTPLRERKDDLMALAKTFLDKFEQDVGRKLILSSQVVRLFQEYDWPGNIRELQNVIEHGSIVCSDGIIEIQHLPAHLIPINKDIQSDKDKLYDMKEILGKVEKNLILSALDTCNNNRTSAMKALGISRRAFYDKLRRHGIVV</sequence>
<evidence type="ECO:0000313" key="7">
    <source>
        <dbReference type="EMBL" id="TGE38546.1"/>
    </source>
</evidence>
<dbReference type="InterPro" id="IPR035965">
    <property type="entry name" value="PAS-like_dom_sf"/>
</dbReference>
<name>A0A4Z0RA85_9FIRM</name>
<dbReference type="Pfam" id="PF25601">
    <property type="entry name" value="AAA_lid_14"/>
    <property type="match status" value="1"/>
</dbReference>
<dbReference type="PROSITE" id="PS50045">
    <property type="entry name" value="SIGMA54_INTERACT_4"/>
    <property type="match status" value="1"/>
</dbReference>
<feature type="domain" description="PAS" evidence="6">
    <location>
        <begin position="17"/>
        <end position="86"/>
    </location>
</feature>
<proteinExistence type="predicted"/>
<dbReference type="SUPFAM" id="SSF52540">
    <property type="entry name" value="P-loop containing nucleoside triphosphate hydrolases"/>
    <property type="match status" value="1"/>
</dbReference>
<dbReference type="Gene3D" id="1.10.8.60">
    <property type="match status" value="1"/>
</dbReference>
<dbReference type="InterPro" id="IPR009057">
    <property type="entry name" value="Homeodomain-like_sf"/>
</dbReference>
<dbReference type="Gene3D" id="3.30.450.20">
    <property type="entry name" value="PAS domain"/>
    <property type="match status" value="1"/>
</dbReference>
<protein>
    <submittedName>
        <fullName evidence="7">PAS domain S-box protein</fullName>
    </submittedName>
</protein>
<dbReference type="InterPro" id="IPR002078">
    <property type="entry name" value="Sigma_54_int"/>
</dbReference>
<evidence type="ECO:0000256" key="4">
    <source>
        <dbReference type="ARBA" id="ARBA00023163"/>
    </source>
</evidence>
<dbReference type="SUPFAM" id="SSF55785">
    <property type="entry name" value="PYP-like sensor domain (PAS domain)"/>
    <property type="match status" value="1"/>
</dbReference>
<evidence type="ECO:0000259" key="5">
    <source>
        <dbReference type="PROSITE" id="PS50045"/>
    </source>
</evidence>
<dbReference type="Pfam" id="PF02954">
    <property type="entry name" value="HTH_8"/>
    <property type="match status" value="1"/>
</dbReference>
<dbReference type="CDD" id="cd00130">
    <property type="entry name" value="PAS"/>
    <property type="match status" value="1"/>
</dbReference>
<dbReference type="PROSITE" id="PS50112">
    <property type="entry name" value="PAS"/>
    <property type="match status" value="1"/>
</dbReference>
<comment type="caution">
    <text evidence="7">The sequence shown here is derived from an EMBL/GenBank/DDBJ whole genome shotgun (WGS) entry which is preliminary data.</text>
</comment>
<feature type="domain" description="Sigma-54 factor interaction" evidence="5">
    <location>
        <begin position="159"/>
        <end position="388"/>
    </location>
</feature>
<dbReference type="PROSITE" id="PS00688">
    <property type="entry name" value="SIGMA54_INTERACT_3"/>
    <property type="match status" value="1"/>
</dbReference>
<dbReference type="RefSeq" id="WP_135546704.1">
    <property type="nucleotide sequence ID" value="NZ_SPQQ01000003.1"/>
</dbReference>
<dbReference type="InterPro" id="IPR003593">
    <property type="entry name" value="AAA+_ATPase"/>
</dbReference>
<dbReference type="AlphaFoldDB" id="A0A4Z0RA85"/>
<organism evidence="7 8">
    <name type="scientific">Desulfosporosinus fructosivorans</name>
    <dbReference type="NCBI Taxonomy" id="2018669"/>
    <lineage>
        <taxon>Bacteria</taxon>
        <taxon>Bacillati</taxon>
        <taxon>Bacillota</taxon>
        <taxon>Clostridia</taxon>
        <taxon>Eubacteriales</taxon>
        <taxon>Desulfitobacteriaceae</taxon>
        <taxon>Desulfosporosinus</taxon>
    </lineage>
</organism>
<evidence type="ECO:0000313" key="8">
    <source>
        <dbReference type="Proteomes" id="UP000298460"/>
    </source>
</evidence>
<dbReference type="InterPro" id="IPR025944">
    <property type="entry name" value="Sigma_54_int_dom_CS"/>
</dbReference>
<keyword evidence="4" id="KW-0804">Transcription</keyword>
<dbReference type="InterPro" id="IPR058031">
    <property type="entry name" value="AAA_lid_NorR"/>
</dbReference>
<dbReference type="SMART" id="SM00091">
    <property type="entry name" value="PAS"/>
    <property type="match status" value="1"/>
</dbReference>
<dbReference type="FunFam" id="3.40.50.300:FF:000006">
    <property type="entry name" value="DNA-binding transcriptional regulator NtrC"/>
    <property type="match status" value="1"/>
</dbReference>
<keyword evidence="1" id="KW-0547">Nucleotide-binding</keyword>
<evidence type="ECO:0000256" key="3">
    <source>
        <dbReference type="ARBA" id="ARBA00023015"/>
    </source>
</evidence>
<dbReference type="CDD" id="cd00009">
    <property type="entry name" value="AAA"/>
    <property type="match status" value="1"/>
</dbReference>
<dbReference type="GO" id="GO:0005524">
    <property type="term" value="F:ATP binding"/>
    <property type="evidence" value="ECO:0007669"/>
    <property type="project" value="UniProtKB-KW"/>
</dbReference>
<keyword evidence="8" id="KW-1185">Reference proteome</keyword>
<evidence type="ECO:0000256" key="1">
    <source>
        <dbReference type="ARBA" id="ARBA00022741"/>
    </source>
</evidence>
<dbReference type="Proteomes" id="UP000298460">
    <property type="component" value="Unassembled WGS sequence"/>
</dbReference>
<reference evidence="7 8" key="1">
    <citation type="submission" date="2019-03" db="EMBL/GenBank/DDBJ databases">
        <title>Draft Genome Sequence of Desulfosporosinus fructosivorans Strain 63.6F, Isolated from Marine Sediment in the Baltic Sea.</title>
        <authorList>
            <person name="Hausmann B."/>
            <person name="Vandieken V."/>
            <person name="Pjevac P."/>
            <person name="Schreck K."/>
            <person name="Herbold C.W."/>
            <person name="Loy A."/>
        </authorList>
    </citation>
    <scope>NUCLEOTIDE SEQUENCE [LARGE SCALE GENOMIC DNA]</scope>
    <source>
        <strain evidence="7 8">63.6F</strain>
    </source>
</reference>
<dbReference type="Pfam" id="PF13426">
    <property type="entry name" value="PAS_9"/>
    <property type="match status" value="1"/>
</dbReference>
<dbReference type="InterPro" id="IPR002197">
    <property type="entry name" value="HTH_Fis"/>
</dbReference>
<dbReference type="GO" id="GO:0006355">
    <property type="term" value="P:regulation of DNA-templated transcription"/>
    <property type="evidence" value="ECO:0007669"/>
    <property type="project" value="InterPro"/>
</dbReference>
<gene>
    <name evidence="7" type="ORF">E4K67_11525</name>
</gene>
<dbReference type="Gene3D" id="1.10.10.60">
    <property type="entry name" value="Homeodomain-like"/>
    <property type="match status" value="1"/>
</dbReference>
<accession>A0A4Z0RA85</accession>
<dbReference type="Pfam" id="PF00158">
    <property type="entry name" value="Sigma54_activat"/>
    <property type="match status" value="1"/>
</dbReference>
<dbReference type="OrthoDB" id="1672812at2"/>
<dbReference type="NCBIfam" id="TIGR00229">
    <property type="entry name" value="sensory_box"/>
    <property type="match status" value="1"/>
</dbReference>
<dbReference type="PANTHER" id="PTHR32071">
    <property type="entry name" value="TRANSCRIPTIONAL REGULATORY PROTEIN"/>
    <property type="match status" value="1"/>
</dbReference>
<dbReference type="Gene3D" id="3.40.50.300">
    <property type="entry name" value="P-loop containing nucleotide triphosphate hydrolases"/>
    <property type="match status" value="1"/>
</dbReference>
<dbReference type="SUPFAM" id="SSF46689">
    <property type="entry name" value="Homeodomain-like"/>
    <property type="match status" value="1"/>
</dbReference>
<dbReference type="InterPro" id="IPR027417">
    <property type="entry name" value="P-loop_NTPase"/>
</dbReference>
<dbReference type="EMBL" id="SPQQ01000003">
    <property type="protein sequence ID" value="TGE38546.1"/>
    <property type="molecule type" value="Genomic_DNA"/>
</dbReference>
<dbReference type="PANTHER" id="PTHR32071:SF57">
    <property type="entry name" value="C4-DICARBOXYLATE TRANSPORT TRANSCRIPTIONAL REGULATORY PROTEIN DCTD"/>
    <property type="match status" value="1"/>
</dbReference>
<dbReference type="SMART" id="SM00382">
    <property type="entry name" value="AAA"/>
    <property type="match status" value="1"/>
</dbReference>
<evidence type="ECO:0000259" key="6">
    <source>
        <dbReference type="PROSITE" id="PS50112"/>
    </source>
</evidence>
<keyword evidence="3" id="KW-0805">Transcription regulation</keyword>
<dbReference type="GO" id="GO:0043565">
    <property type="term" value="F:sequence-specific DNA binding"/>
    <property type="evidence" value="ECO:0007669"/>
    <property type="project" value="InterPro"/>
</dbReference>
<dbReference type="InterPro" id="IPR025662">
    <property type="entry name" value="Sigma_54_int_dom_ATP-bd_1"/>
</dbReference>
<keyword evidence="2" id="KW-0067">ATP-binding</keyword>
<dbReference type="PRINTS" id="PR01590">
    <property type="entry name" value="HTHFIS"/>
</dbReference>
<dbReference type="InterPro" id="IPR000014">
    <property type="entry name" value="PAS"/>
</dbReference>
<dbReference type="PROSITE" id="PS00675">
    <property type="entry name" value="SIGMA54_INTERACT_1"/>
    <property type="match status" value="1"/>
</dbReference>